<feature type="compositionally biased region" description="Basic and acidic residues" evidence="1">
    <location>
        <begin position="42"/>
        <end position="53"/>
    </location>
</feature>
<protein>
    <submittedName>
        <fullName evidence="3">Putative arabinose-binding protein</fullName>
    </submittedName>
</protein>
<dbReference type="Proteomes" id="UP000095003">
    <property type="component" value="Unassembled WGS sequence"/>
</dbReference>
<name>A0A1E3ATJ3_9FIRM</name>
<sequence length="479" mass="52367">MKRKGLALLLTFCMLAAGAAGCGQTAADSSGAASNAPEQAQEESKQGGGEVEHARADIDAEGLVAEDTDLTGEFTYWSAFTGDSATWDQSRVDLFNELYADKGIHCNVQFVPDGAGINNGKLLSAIAGGTAPDLIICDNATSSYQYAANGSFMAMDEYLKEVGISVDSFFEGCKDIIYYKDSAYLIPQDANVILLYYNPDIAEECGLDPDNPPKTLEELNQWSEAMTVQNDDGSYARFGLVPWLDSGDDAFVVPYIFGNTPYDQTTGKLNLTDDHMVTYMEWISEYAKKYNPERIATFTSGLGGMFSPDHPYMTGKVGMTITGNWFSNALKIYAPDVPYRVCAVPVPEGGRAESTTFGVNVFAIPQGAKNPELAALFIKFCLQGQVNDDNFSQWRSIPTSDAEFDNTTLIKEGDEMYLYERKIANSSENGIPALCSVSAELSEAFRTLRQSVIYGKVPDIRQALQELQDKYQAEIDKAE</sequence>
<dbReference type="Gene3D" id="3.40.190.10">
    <property type="entry name" value="Periplasmic binding protein-like II"/>
    <property type="match status" value="2"/>
</dbReference>
<dbReference type="PATRIC" id="fig|1432052.3.peg.2925"/>
<dbReference type="AlphaFoldDB" id="A0A1E3ATJ3"/>
<accession>A0A1E3ATJ3</accession>
<dbReference type="InterPro" id="IPR006059">
    <property type="entry name" value="SBP"/>
</dbReference>
<organism evidence="3 4">
    <name type="scientific">Eisenbergiella tayi</name>
    <dbReference type="NCBI Taxonomy" id="1432052"/>
    <lineage>
        <taxon>Bacteria</taxon>
        <taxon>Bacillati</taxon>
        <taxon>Bacillota</taxon>
        <taxon>Clostridia</taxon>
        <taxon>Lachnospirales</taxon>
        <taxon>Lachnospiraceae</taxon>
        <taxon>Eisenbergiella</taxon>
    </lineage>
</organism>
<keyword evidence="2" id="KW-0732">Signal</keyword>
<dbReference type="SUPFAM" id="SSF53850">
    <property type="entry name" value="Periplasmic binding protein-like II"/>
    <property type="match status" value="1"/>
</dbReference>
<feature type="signal peptide" evidence="2">
    <location>
        <begin position="1"/>
        <end position="19"/>
    </location>
</feature>
<dbReference type="PROSITE" id="PS51257">
    <property type="entry name" value="PROKAR_LIPOPROTEIN"/>
    <property type="match status" value="1"/>
</dbReference>
<proteinExistence type="predicted"/>
<dbReference type="GeneID" id="93304013"/>
<reference evidence="3 4" key="1">
    <citation type="submission" date="2016-07" db="EMBL/GenBank/DDBJ databases">
        <title>Characterization of isolates of Eisenbergiella tayi derived from blood cultures, using whole genome sequencing.</title>
        <authorList>
            <person name="Burdz T."/>
            <person name="Wiebe D."/>
            <person name="Huynh C."/>
            <person name="Bernard K."/>
        </authorList>
    </citation>
    <scope>NUCLEOTIDE SEQUENCE [LARGE SCALE GENOMIC DNA]</scope>
    <source>
        <strain evidence="3 4">NML 120489</strain>
    </source>
</reference>
<dbReference type="PANTHER" id="PTHR43649:SF12">
    <property type="entry name" value="DIACETYLCHITOBIOSE BINDING PROTEIN DASA"/>
    <property type="match status" value="1"/>
</dbReference>
<feature type="chain" id="PRO_5039537984" evidence="2">
    <location>
        <begin position="20"/>
        <end position="479"/>
    </location>
</feature>
<evidence type="ECO:0000313" key="4">
    <source>
        <dbReference type="Proteomes" id="UP000095003"/>
    </source>
</evidence>
<dbReference type="PANTHER" id="PTHR43649">
    <property type="entry name" value="ARABINOSE-BINDING PROTEIN-RELATED"/>
    <property type="match status" value="1"/>
</dbReference>
<dbReference type="InterPro" id="IPR050490">
    <property type="entry name" value="Bact_solute-bd_prot1"/>
</dbReference>
<comment type="caution">
    <text evidence="3">The sequence shown here is derived from an EMBL/GenBank/DDBJ whole genome shotgun (WGS) entry which is preliminary data.</text>
</comment>
<evidence type="ECO:0000313" key="3">
    <source>
        <dbReference type="EMBL" id="ODM12035.1"/>
    </source>
</evidence>
<gene>
    <name evidence="3" type="primary">araN_5</name>
    <name evidence="3" type="ORF">BEH84_02650</name>
</gene>
<dbReference type="RefSeq" id="WP_169897309.1">
    <property type="nucleotide sequence ID" value="NZ_DBFYTC010000029.1"/>
</dbReference>
<dbReference type="EMBL" id="MCGI01000002">
    <property type="protein sequence ID" value="ODM12035.1"/>
    <property type="molecule type" value="Genomic_DNA"/>
</dbReference>
<evidence type="ECO:0000256" key="2">
    <source>
        <dbReference type="SAM" id="SignalP"/>
    </source>
</evidence>
<evidence type="ECO:0000256" key="1">
    <source>
        <dbReference type="SAM" id="MobiDB-lite"/>
    </source>
</evidence>
<dbReference type="Pfam" id="PF01547">
    <property type="entry name" value="SBP_bac_1"/>
    <property type="match status" value="1"/>
</dbReference>
<feature type="region of interest" description="Disordered" evidence="1">
    <location>
        <begin position="26"/>
        <end position="53"/>
    </location>
</feature>